<comment type="caution">
    <text evidence="2">The sequence shown here is derived from an EMBL/GenBank/DDBJ whole genome shotgun (WGS) entry which is preliminary data.</text>
</comment>
<proteinExistence type="predicted"/>
<dbReference type="AlphaFoldDB" id="A0A5Y2ZZC4"/>
<feature type="signal peptide" evidence="1">
    <location>
        <begin position="1"/>
        <end position="19"/>
    </location>
</feature>
<organism evidence="2">
    <name type="scientific">Salmonella enterica</name>
    <name type="common">Salmonella choleraesuis</name>
    <dbReference type="NCBI Taxonomy" id="28901"/>
    <lineage>
        <taxon>Bacteria</taxon>
        <taxon>Pseudomonadati</taxon>
        <taxon>Pseudomonadota</taxon>
        <taxon>Gammaproteobacteria</taxon>
        <taxon>Enterobacterales</taxon>
        <taxon>Enterobacteriaceae</taxon>
        <taxon>Salmonella</taxon>
    </lineage>
</organism>
<dbReference type="EMBL" id="AAIPPN010000005">
    <property type="protein sequence ID" value="ECG8066779.1"/>
    <property type="molecule type" value="Genomic_DNA"/>
</dbReference>
<dbReference type="Pfam" id="PF07511">
    <property type="entry name" value="DUF1525"/>
    <property type="match status" value="1"/>
</dbReference>
<reference evidence="2" key="1">
    <citation type="submission" date="2019-07" db="EMBL/GenBank/DDBJ databases">
        <authorList>
            <consortium name="PulseNet: The National Subtyping Network for Foodborne Disease Surveillance"/>
            <person name="Tarr C.L."/>
            <person name="Trees E."/>
            <person name="Katz L.S."/>
            <person name="Carleton-Romer H.A."/>
            <person name="Stroika S."/>
            <person name="Kucerova Z."/>
            <person name="Roache K.F."/>
            <person name="Sabol A.L."/>
            <person name="Besser J."/>
            <person name="Gerner-Smidt P."/>
        </authorList>
    </citation>
    <scope>NUCLEOTIDE SEQUENCE</scope>
    <source>
        <strain evidence="2">PNUSAS081329</strain>
    </source>
</reference>
<evidence type="ECO:0000313" key="2">
    <source>
        <dbReference type="EMBL" id="ECG8066779.1"/>
    </source>
</evidence>
<sequence>MKIPFCCLAALFLSVGARAGTVIYTDSSHAVTVNPGPGVTVVELDAPDRAQATFFGELSADPTLAEQRARAMIASPDFRQRQQQLADAYAGVTRAWSVGLEKYPAVVFDDHFVVYGTTDVNEATRQLTAWKEKNQ</sequence>
<accession>A0A5Y2ZZC4</accession>
<keyword evidence="1" id="KW-0732">Signal</keyword>
<feature type="chain" id="PRO_5026263549" evidence="1">
    <location>
        <begin position="20"/>
        <end position="135"/>
    </location>
</feature>
<dbReference type="InterPro" id="IPR011090">
    <property type="entry name" value="Integr_conj_element_PFL4709"/>
</dbReference>
<evidence type="ECO:0000256" key="1">
    <source>
        <dbReference type="SAM" id="SignalP"/>
    </source>
</evidence>
<gene>
    <name evidence="2" type="ORF">FNG02_14980</name>
</gene>
<protein>
    <submittedName>
        <fullName evidence="2">TIGR03757 family integrating conjugative element protein</fullName>
    </submittedName>
</protein>
<dbReference type="NCBIfam" id="TIGR03757">
    <property type="entry name" value="conj_TIGR03757"/>
    <property type="match status" value="1"/>
</dbReference>
<name>A0A5Y2ZZC4_SALER</name>